<dbReference type="SUPFAM" id="SSF53335">
    <property type="entry name" value="S-adenosyl-L-methionine-dependent methyltransferases"/>
    <property type="match status" value="1"/>
</dbReference>
<evidence type="ECO:0000313" key="5">
    <source>
        <dbReference type="Proteomes" id="UP000238823"/>
    </source>
</evidence>
<keyword evidence="1" id="KW-0175">Coiled coil</keyword>
<dbReference type="InterPro" id="IPR029063">
    <property type="entry name" value="SAM-dependent_MTases_sf"/>
</dbReference>
<evidence type="ECO:0000259" key="3">
    <source>
        <dbReference type="Pfam" id="PF08241"/>
    </source>
</evidence>
<proteinExistence type="predicted"/>
<comment type="caution">
    <text evidence="4">The sequence shown here is derived from an EMBL/GenBank/DDBJ whole genome shotgun (WGS) entry which is preliminary data.</text>
</comment>
<sequence length="1148" mass="128370">MRRARVPTPELHVRRAPKDHGCGGLRNRVSCGPEALVFHLPAYLALERWVLARTVVVIQPSGPEGPRRLLSAGARRVLVIGGDFPSEAGMEVRPSSGSRLPLRDESIDIVMCIEAFGRLRSTDRRELLRESHRILRDEGMFCAWIEQREAEAFGRTLAGSSQVDFWALEDQINAVFARVDMLAQMPWQGFSVAPILDERDERHERDPQEPQLALREDLLVEAPEASHFLAIASKSRTPAGLSRECLLIPLPRDEVFGGPDPRASRDGAEIEELRDELDRLREELSLRAAKVAAAHGRVRELESQLEALRARTSEVEAAEIDRLRDGLTEAETQLSIFRAREQEQGLQIARLEDERSDLLSNLDAARSEQSTVGANVANTQAELRRELDAVRARAREAEDSLRAADERLRSQATDLQILSRTGGEQDKAVERLTTQLDSERQALEQVRFEAQRQRERLESLDAEREELRRQNEVYVAEREGARKLAQRMEAELEVAGRRAKEQDLALAAKIEEASRLAGEFEAARRRLAEADKALAQTRTRAEELTATAAQGAEQGRMLADVAVDRDRIRDELSQRNRQFEELESRLWETREALQKERLEGVRVSGEVERLREQVERSRAEEQKRTREVEELGRELRQLEVGKAELAALLRARDEQLARLQQETTALAGQSADVDELRTQLRARNDKLANLTEQLAAVEARDERASAESRQTKQALDQASERVTKLQAELEQERASAAMVQGELDVKLVEIQQLGGTVQDLQTQLEESRELTKQREGEKAELQRQLEEAAAIRDSLRRQLRERELENDRLSTGQDSHSLELSQLRRELEAATEAADQIEQIERGEADGPSADELATWPDAARRELGRLRSELAARTRDHARELTTARADGAAAAAGPGVDGDRVRRLRLEVQVRTAEQEYMLASLDSAEQKIWEMTDASDRNAARFAASLAQLEKHKETVDSLLDELEVTRNLLAAEQARALEQERMLASERAKLARAGIGAEGFPASAASEDDPFANFDGEDLLDLGKIDDEPPGMPNTSGKSGKPASVLSGKSPARRAGSGTAGQQRPTAQELDHALASLTDDDEDDGDRRHKRRAQAVEPDAPTARTRARSSSRARAAAPSQKPPERAPNRARLTVEAVDDDEWED</sequence>
<dbReference type="GO" id="GO:0008757">
    <property type="term" value="F:S-adenosylmethionine-dependent methyltransferase activity"/>
    <property type="evidence" value="ECO:0007669"/>
    <property type="project" value="InterPro"/>
</dbReference>
<evidence type="ECO:0000256" key="1">
    <source>
        <dbReference type="SAM" id="Coils"/>
    </source>
</evidence>
<name>A0A2S9XUV5_9BACT</name>
<dbReference type="Proteomes" id="UP000238823">
    <property type="component" value="Unassembled WGS sequence"/>
</dbReference>
<dbReference type="InterPro" id="IPR013216">
    <property type="entry name" value="Methyltransf_11"/>
</dbReference>
<feature type="compositionally biased region" description="Acidic residues" evidence="2">
    <location>
        <begin position="1010"/>
        <end position="1024"/>
    </location>
</feature>
<feature type="coiled-coil region" evidence="1">
    <location>
        <begin position="263"/>
        <end position="318"/>
    </location>
</feature>
<feature type="coiled-coil region" evidence="1">
    <location>
        <begin position="348"/>
        <end position="840"/>
    </location>
</feature>
<evidence type="ECO:0000256" key="2">
    <source>
        <dbReference type="SAM" id="MobiDB-lite"/>
    </source>
</evidence>
<reference evidence="4 5" key="1">
    <citation type="submission" date="2018-03" db="EMBL/GenBank/DDBJ databases">
        <title>Draft Genome Sequences of the Obligatory Marine Myxobacteria Enhygromyxa salina SWB007.</title>
        <authorList>
            <person name="Poehlein A."/>
            <person name="Moghaddam J.A."/>
            <person name="Harms H."/>
            <person name="Alanjari M."/>
            <person name="Koenig G.M."/>
            <person name="Daniel R."/>
            <person name="Schaeberle T.F."/>
        </authorList>
    </citation>
    <scope>NUCLEOTIDE SEQUENCE [LARGE SCALE GENOMIC DNA]</scope>
    <source>
        <strain evidence="4 5">SWB007</strain>
    </source>
</reference>
<dbReference type="OrthoDB" id="5482655at2"/>
<feature type="region of interest" description="Disordered" evidence="2">
    <location>
        <begin position="1004"/>
        <end position="1148"/>
    </location>
</feature>
<protein>
    <submittedName>
        <fullName evidence="4">Chromosome partition protein Smc</fullName>
    </submittedName>
</protein>
<feature type="domain" description="Methyltransferase type 11" evidence="3">
    <location>
        <begin position="90"/>
        <end position="142"/>
    </location>
</feature>
<gene>
    <name evidence="4" type="primary">smc_7</name>
    <name evidence="4" type="ORF">ENSA7_73070</name>
</gene>
<dbReference type="EMBL" id="PVNL01000135">
    <property type="protein sequence ID" value="PRP96491.1"/>
    <property type="molecule type" value="Genomic_DNA"/>
</dbReference>
<dbReference type="Gene3D" id="3.40.50.150">
    <property type="entry name" value="Vaccinia Virus protein VP39"/>
    <property type="match status" value="1"/>
</dbReference>
<feature type="coiled-coil region" evidence="1">
    <location>
        <begin position="949"/>
        <end position="983"/>
    </location>
</feature>
<dbReference type="Gene3D" id="1.10.287.1490">
    <property type="match status" value="1"/>
</dbReference>
<dbReference type="AlphaFoldDB" id="A0A2S9XUV5"/>
<dbReference type="Pfam" id="PF08241">
    <property type="entry name" value="Methyltransf_11"/>
    <property type="match status" value="1"/>
</dbReference>
<accession>A0A2S9XUV5</accession>
<evidence type="ECO:0000313" key="4">
    <source>
        <dbReference type="EMBL" id="PRP96491.1"/>
    </source>
</evidence>
<organism evidence="4 5">
    <name type="scientific">Enhygromyxa salina</name>
    <dbReference type="NCBI Taxonomy" id="215803"/>
    <lineage>
        <taxon>Bacteria</taxon>
        <taxon>Pseudomonadati</taxon>
        <taxon>Myxococcota</taxon>
        <taxon>Polyangia</taxon>
        <taxon>Nannocystales</taxon>
        <taxon>Nannocystaceae</taxon>
        <taxon>Enhygromyxa</taxon>
    </lineage>
</organism>